<accession>A0A165NSF7</accession>
<dbReference type="OrthoDB" id="3027307at2759"/>
<feature type="region of interest" description="Disordered" evidence="1">
    <location>
        <begin position="142"/>
        <end position="161"/>
    </location>
</feature>
<dbReference type="STRING" id="1314782.A0A165NSF7"/>
<dbReference type="AlphaFoldDB" id="A0A165NSF7"/>
<sequence>MIELLEVVVWSSTQPHSALDMMMKSFGQRRQDLKAVWARDTFEFSSNQHDMQTTPQDCFASIADKNAPPFTLQFAICVPGTFFRDDTRPRSSKLTPLWPRFSSMTRLPACISSHTTTTTRASRSLMRIHQRIGSGATELEEASSKAGVLSPGPGAKKRGRKKKKAVALVQAVEDAVVGILDEINVAGWIGRGGSWARCRCS</sequence>
<name>A0A165NSF7_9AGAM</name>
<evidence type="ECO:0000256" key="1">
    <source>
        <dbReference type="SAM" id="MobiDB-lite"/>
    </source>
</evidence>
<gene>
    <name evidence="2" type="ORF">NEOLEDRAFT_894401</name>
</gene>
<evidence type="ECO:0008006" key="4">
    <source>
        <dbReference type="Google" id="ProtNLM"/>
    </source>
</evidence>
<evidence type="ECO:0000313" key="3">
    <source>
        <dbReference type="Proteomes" id="UP000076761"/>
    </source>
</evidence>
<dbReference type="InterPro" id="IPR023214">
    <property type="entry name" value="HAD_sf"/>
</dbReference>
<dbReference type="Proteomes" id="UP000076761">
    <property type="component" value="Unassembled WGS sequence"/>
</dbReference>
<evidence type="ECO:0000313" key="2">
    <source>
        <dbReference type="EMBL" id="KZT20041.1"/>
    </source>
</evidence>
<reference evidence="2 3" key="1">
    <citation type="journal article" date="2016" name="Mol. Biol. Evol.">
        <title>Comparative Genomics of Early-Diverging Mushroom-Forming Fungi Provides Insights into the Origins of Lignocellulose Decay Capabilities.</title>
        <authorList>
            <person name="Nagy L.G."/>
            <person name="Riley R."/>
            <person name="Tritt A."/>
            <person name="Adam C."/>
            <person name="Daum C."/>
            <person name="Floudas D."/>
            <person name="Sun H."/>
            <person name="Yadav J.S."/>
            <person name="Pangilinan J."/>
            <person name="Larsson K.H."/>
            <person name="Matsuura K."/>
            <person name="Barry K."/>
            <person name="Labutti K."/>
            <person name="Kuo R."/>
            <person name="Ohm R.A."/>
            <person name="Bhattacharya S.S."/>
            <person name="Shirouzu T."/>
            <person name="Yoshinaga Y."/>
            <person name="Martin F.M."/>
            <person name="Grigoriev I.V."/>
            <person name="Hibbett D.S."/>
        </authorList>
    </citation>
    <scope>NUCLEOTIDE SEQUENCE [LARGE SCALE GENOMIC DNA]</scope>
    <source>
        <strain evidence="2 3">HHB14362 ss-1</strain>
    </source>
</reference>
<dbReference type="EMBL" id="KV425627">
    <property type="protein sequence ID" value="KZT20041.1"/>
    <property type="molecule type" value="Genomic_DNA"/>
</dbReference>
<dbReference type="Gene3D" id="3.40.50.1000">
    <property type="entry name" value="HAD superfamily/HAD-like"/>
    <property type="match status" value="1"/>
</dbReference>
<protein>
    <recommendedName>
        <fullName evidence="4">FCP1 homology domain-containing protein</fullName>
    </recommendedName>
</protein>
<dbReference type="InParanoid" id="A0A165NSF7"/>
<keyword evidence="3" id="KW-1185">Reference proteome</keyword>
<proteinExistence type="predicted"/>
<organism evidence="2 3">
    <name type="scientific">Neolentinus lepideus HHB14362 ss-1</name>
    <dbReference type="NCBI Taxonomy" id="1314782"/>
    <lineage>
        <taxon>Eukaryota</taxon>
        <taxon>Fungi</taxon>
        <taxon>Dikarya</taxon>
        <taxon>Basidiomycota</taxon>
        <taxon>Agaricomycotina</taxon>
        <taxon>Agaricomycetes</taxon>
        <taxon>Gloeophyllales</taxon>
        <taxon>Gloeophyllaceae</taxon>
        <taxon>Neolentinus</taxon>
    </lineage>
</organism>